<evidence type="ECO:0000259" key="8">
    <source>
        <dbReference type="Pfam" id="PF12704"/>
    </source>
</evidence>
<keyword evidence="4 6" id="KW-1133">Transmembrane helix</keyword>
<evidence type="ECO:0000256" key="5">
    <source>
        <dbReference type="ARBA" id="ARBA00023136"/>
    </source>
</evidence>
<dbReference type="InterPro" id="IPR025857">
    <property type="entry name" value="MacB_PCD"/>
</dbReference>
<feature type="domain" description="ABC3 transporter permease C-terminal" evidence="7">
    <location>
        <begin position="321"/>
        <end position="438"/>
    </location>
</feature>
<dbReference type="EMBL" id="DSOK01000040">
    <property type="protein sequence ID" value="HEN14084.1"/>
    <property type="molecule type" value="Genomic_DNA"/>
</dbReference>
<comment type="caution">
    <text evidence="9">The sequence shown here is derived from an EMBL/GenBank/DDBJ whole genome shotgun (WGS) entry which is preliminary data.</text>
</comment>
<evidence type="ECO:0000256" key="3">
    <source>
        <dbReference type="ARBA" id="ARBA00022692"/>
    </source>
</evidence>
<dbReference type="AlphaFoldDB" id="A0A7C2JWB4"/>
<keyword evidence="5 6" id="KW-0472">Membrane</keyword>
<gene>
    <name evidence="9" type="ORF">ENQ76_01270</name>
</gene>
<dbReference type="PANTHER" id="PTHR43738">
    <property type="entry name" value="ABC TRANSPORTER, MEMBRANE PROTEIN"/>
    <property type="match status" value="1"/>
</dbReference>
<organism evidence="9">
    <name type="scientific">Schlesneria paludicola</name>
    <dbReference type="NCBI Taxonomy" id="360056"/>
    <lineage>
        <taxon>Bacteria</taxon>
        <taxon>Pseudomonadati</taxon>
        <taxon>Planctomycetota</taxon>
        <taxon>Planctomycetia</taxon>
        <taxon>Planctomycetales</taxon>
        <taxon>Planctomycetaceae</taxon>
        <taxon>Schlesneria</taxon>
    </lineage>
</organism>
<evidence type="ECO:0000256" key="1">
    <source>
        <dbReference type="ARBA" id="ARBA00004651"/>
    </source>
</evidence>
<dbReference type="GO" id="GO:0005886">
    <property type="term" value="C:plasma membrane"/>
    <property type="evidence" value="ECO:0007669"/>
    <property type="project" value="UniProtKB-SubCell"/>
</dbReference>
<sequence>MNLATIAWKCLKQRALASSLTGLSVALGVMLMVAVLVIYAVLDQTFSQRAIGYDLIVGPKGSPLQLVLSTVYHTNPPIENLPYRFFKEVQADPRVDVAIPIALGDATEEGAFPIVGIVPEYFLHEYAPRRQFLIRGNTLRKPFDALIGDRVAKTNGWDIGSEFRMVHGGADTGHVHDERFTVVGVLAPTGTPNDKSVFVHLDGFYQIQGHDKPFDEAIKREREFFGEPPLSEEELAAQVAKLQKKYSHEGHDHGDHDHFHDVPDLQKEVTSILLIMKTPIAANLFAGDMKKGFKAMAVNPIFPMRQLMEDVLGGVKTLLLVLTGLIIAVSGIGIFVSIYNSMAARKREIAIMRALGARRQTVFSIVLAESIMLCLGGGLLGLALGHALVFVAAPIVEARSGIIMNPWAFEPLELTLIPALLGLASLVGFLPGLTAYRTDVAEALTQ</sequence>
<evidence type="ECO:0000313" key="9">
    <source>
        <dbReference type="EMBL" id="HEN14084.1"/>
    </source>
</evidence>
<name>A0A7C2JWB4_9PLAN</name>
<dbReference type="Pfam" id="PF12704">
    <property type="entry name" value="MacB_PCD"/>
    <property type="match status" value="1"/>
</dbReference>
<accession>A0A7C2JWB4</accession>
<evidence type="ECO:0000256" key="6">
    <source>
        <dbReference type="SAM" id="Phobius"/>
    </source>
</evidence>
<evidence type="ECO:0000256" key="2">
    <source>
        <dbReference type="ARBA" id="ARBA00022475"/>
    </source>
</evidence>
<feature type="transmembrane region" description="Helical" evidence="6">
    <location>
        <begin position="362"/>
        <end position="395"/>
    </location>
</feature>
<feature type="transmembrane region" description="Helical" evidence="6">
    <location>
        <begin position="20"/>
        <end position="42"/>
    </location>
</feature>
<proteinExistence type="predicted"/>
<feature type="transmembrane region" description="Helical" evidence="6">
    <location>
        <begin position="415"/>
        <end position="436"/>
    </location>
</feature>
<reference evidence="9" key="1">
    <citation type="journal article" date="2020" name="mSystems">
        <title>Genome- and Community-Level Interaction Insights into Carbon Utilization and Element Cycling Functions of Hydrothermarchaeota in Hydrothermal Sediment.</title>
        <authorList>
            <person name="Zhou Z."/>
            <person name="Liu Y."/>
            <person name="Xu W."/>
            <person name="Pan J."/>
            <person name="Luo Z.H."/>
            <person name="Li M."/>
        </authorList>
    </citation>
    <scope>NUCLEOTIDE SEQUENCE [LARGE SCALE GENOMIC DNA]</scope>
    <source>
        <strain evidence="9">SpSt-339</strain>
    </source>
</reference>
<feature type="domain" description="MacB-like periplasmic core" evidence="8">
    <location>
        <begin position="18"/>
        <end position="205"/>
    </location>
</feature>
<protein>
    <submittedName>
        <fullName evidence="9">ABC transporter permease</fullName>
    </submittedName>
</protein>
<evidence type="ECO:0000259" key="7">
    <source>
        <dbReference type="Pfam" id="PF02687"/>
    </source>
</evidence>
<keyword evidence="2" id="KW-1003">Cell membrane</keyword>
<dbReference type="PANTHER" id="PTHR43738:SF2">
    <property type="entry name" value="ABC TRANSPORTER PERMEASE"/>
    <property type="match status" value="1"/>
</dbReference>
<dbReference type="InterPro" id="IPR051125">
    <property type="entry name" value="ABC-4/HrtB_transporter"/>
</dbReference>
<dbReference type="Pfam" id="PF02687">
    <property type="entry name" value="FtsX"/>
    <property type="match status" value="1"/>
</dbReference>
<comment type="subcellular location">
    <subcellularLocation>
        <location evidence="1">Cell membrane</location>
        <topology evidence="1">Multi-pass membrane protein</topology>
    </subcellularLocation>
</comment>
<feature type="transmembrane region" description="Helical" evidence="6">
    <location>
        <begin position="318"/>
        <end position="341"/>
    </location>
</feature>
<dbReference type="InterPro" id="IPR003838">
    <property type="entry name" value="ABC3_permease_C"/>
</dbReference>
<evidence type="ECO:0000256" key="4">
    <source>
        <dbReference type="ARBA" id="ARBA00022989"/>
    </source>
</evidence>
<keyword evidence="3 6" id="KW-0812">Transmembrane</keyword>